<dbReference type="Proteomes" id="UP001217325">
    <property type="component" value="Unassembled WGS sequence"/>
</dbReference>
<accession>A0A069JP52</accession>
<dbReference type="EMBL" id="JARDXE010000002">
    <property type="protein sequence ID" value="MDE8644027.1"/>
    <property type="molecule type" value="Genomic_DNA"/>
</dbReference>
<comment type="caution">
    <text evidence="2">The sequence shown here is derived from an EMBL/GenBank/DDBJ whole genome shotgun (WGS) entry which is preliminary data.</text>
</comment>
<evidence type="ECO:0000313" key="2">
    <source>
        <dbReference type="EMBL" id="PCK27767.1"/>
    </source>
</evidence>
<organism evidence="2 3">
    <name type="scientific">Rhodococcus qingshengii</name>
    <dbReference type="NCBI Taxonomy" id="334542"/>
    <lineage>
        <taxon>Bacteria</taxon>
        <taxon>Bacillati</taxon>
        <taxon>Actinomycetota</taxon>
        <taxon>Actinomycetes</taxon>
        <taxon>Mycobacteriales</taxon>
        <taxon>Nocardiaceae</taxon>
        <taxon>Rhodococcus</taxon>
        <taxon>Rhodococcus erythropolis group</taxon>
    </lineage>
</organism>
<proteinExistence type="predicted"/>
<accession>A0A1C4BS27</accession>
<name>A0A069JP52_RHOSG</name>
<dbReference type="Proteomes" id="UP000230886">
    <property type="component" value="Unassembled WGS sequence"/>
</dbReference>
<gene>
    <name evidence="2" type="ORF">CHR55_09715</name>
    <name evidence="1" type="ORF">PXH69_03650</name>
</gene>
<dbReference type="AlphaFoldDB" id="A0A069JP52"/>
<reference evidence="2 3" key="1">
    <citation type="submission" date="2017-07" db="EMBL/GenBank/DDBJ databases">
        <title>Draft sequence of Rhodococcus enclensis 23b-28.</title>
        <authorList>
            <person name="Besaury L."/>
            <person name="Sancelme M."/>
            <person name="Amato P."/>
            <person name="Lallement A."/>
            <person name="Delort A.-M."/>
        </authorList>
    </citation>
    <scope>NUCLEOTIDE SEQUENCE [LARGE SCALE GENOMIC DNA]</scope>
    <source>
        <strain evidence="2 3">23b-28</strain>
    </source>
</reference>
<evidence type="ECO:0000313" key="3">
    <source>
        <dbReference type="Proteomes" id="UP000230886"/>
    </source>
</evidence>
<dbReference type="RefSeq" id="WP_003942311.1">
    <property type="nucleotide sequence ID" value="NZ_AP023172.1"/>
</dbReference>
<dbReference type="Pfam" id="PF21790">
    <property type="entry name" value="OGG"/>
    <property type="match status" value="1"/>
</dbReference>
<dbReference type="EMBL" id="NOVD01000004">
    <property type="protein sequence ID" value="PCK27767.1"/>
    <property type="molecule type" value="Genomic_DNA"/>
</dbReference>
<dbReference type="GeneID" id="57487682"/>
<dbReference type="InterPro" id="IPR048868">
    <property type="entry name" value="OGG-like_put"/>
</dbReference>
<evidence type="ECO:0000313" key="1">
    <source>
        <dbReference type="EMBL" id="MDE8644027.1"/>
    </source>
</evidence>
<protein>
    <submittedName>
        <fullName evidence="2">Uncharacterized protein</fullName>
    </submittedName>
</protein>
<sequence length="255" mass="29124">MNRVDEGFEPPDALVEWCRSRTFPLHVLDDEATVDLDWWNAHLKDAGHTISLRGRDLDGKVITEGRAIVQRNDLRPSSDLVVAQHDGLGLLFLCAAWQGSHESRRFTRRFPNVFNPHHREDEDPLTQITAILDHCSKNKSMPVVRRDTWSGWPLTPGVGVSLMAAFMWAVGVQDEGRRAQMIDQYGVSTLIHEGWLEDPSVTGFTTRRYRRYCELLDSWAYAAGTQPEIVEMWLVKRWSARLAQARNDVSAPTLF</sequence>
<reference evidence="1" key="2">
    <citation type="submission" date="2023-02" db="EMBL/GenBank/DDBJ databases">
        <title>A novel hydrolase synthesized by Rhodococcus erythropolis HQ is responsible for the detoxification of Zearalenone.</title>
        <authorList>
            <person name="Hu J."/>
            <person name="Xu J."/>
        </authorList>
    </citation>
    <scope>NUCLEOTIDE SEQUENCE</scope>
    <source>
        <strain evidence="1">HQ</strain>
    </source>
</reference>